<proteinExistence type="inferred from homology"/>
<gene>
    <name evidence="6" type="primary">LOC105364255</name>
</gene>
<feature type="binding site" evidence="2">
    <location>
        <begin position="125"/>
        <end position="128"/>
    </location>
    <ligand>
        <name>FAD</name>
        <dbReference type="ChEBI" id="CHEBI:57692"/>
    </ligand>
</feature>
<feature type="domain" description="Glucose-methanol-choline oxidoreductase N-terminal" evidence="4">
    <location>
        <begin position="298"/>
        <end position="312"/>
    </location>
</feature>
<dbReference type="InterPro" id="IPR036188">
    <property type="entry name" value="FAD/NAD-bd_sf"/>
</dbReference>
<dbReference type="InterPro" id="IPR007867">
    <property type="entry name" value="GMC_OxRtase_C"/>
</dbReference>
<dbReference type="InterPro" id="IPR000172">
    <property type="entry name" value="GMC_OxRdtase_N"/>
</dbReference>
<evidence type="ECO:0000256" key="3">
    <source>
        <dbReference type="SAM" id="SignalP"/>
    </source>
</evidence>
<evidence type="ECO:0000256" key="1">
    <source>
        <dbReference type="ARBA" id="ARBA00010790"/>
    </source>
</evidence>
<dbReference type="GO" id="GO:0050660">
    <property type="term" value="F:flavin adenine dinucleotide binding"/>
    <property type="evidence" value="ECO:0007669"/>
    <property type="project" value="InterPro"/>
</dbReference>
<keyword evidence="2" id="KW-0285">Flavoprotein</keyword>
<organism evidence="5 6">
    <name type="scientific">Ceratosolen solmsi marchali</name>
    <dbReference type="NCBI Taxonomy" id="326594"/>
    <lineage>
        <taxon>Eukaryota</taxon>
        <taxon>Metazoa</taxon>
        <taxon>Ecdysozoa</taxon>
        <taxon>Arthropoda</taxon>
        <taxon>Hexapoda</taxon>
        <taxon>Insecta</taxon>
        <taxon>Pterygota</taxon>
        <taxon>Neoptera</taxon>
        <taxon>Endopterygota</taxon>
        <taxon>Hymenoptera</taxon>
        <taxon>Apocrita</taxon>
        <taxon>Proctotrupomorpha</taxon>
        <taxon>Chalcidoidea</taxon>
        <taxon>Agaonidae</taxon>
        <taxon>Agaoninae</taxon>
        <taxon>Ceratosolen</taxon>
    </lineage>
</organism>
<dbReference type="SUPFAM" id="SSF51905">
    <property type="entry name" value="FAD/NAD(P)-binding domain"/>
    <property type="match status" value="1"/>
</dbReference>
<feature type="chain" id="PRO_5042462893" evidence="3">
    <location>
        <begin position="20"/>
        <end position="596"/>
    </location>
</feature>
<evidence type="ECO:0000313" key="5">
    <source>
        <dbReference type="Proteomes" id="UP000695007"/>
    </source>
</evidence>
<dbReference type="Proteomes" id="UP000695007">
    <property type="component" value="Unplaced"/>
</dbReference>
<accession>A0AAJ7DXW3</accession>
<dbReference type="AlphaFoldDB" id="A0AAJ7DXW3"/>
<dbReference type="PANTHER" id="PTHR11552:SF188">
    <property type="entry name" value="NEITHER INACTIVATION NOR AFTERPOTENTIAL PROTEIN G"/>
    <property type="match status" value="1"/>
</dbReference>
<dbReference type="Gene3D" id="3.30.560.10">
    <property type="entry name" value="Glucose Oxidase, domain 3"/>
    <property type="match status" value="1"/>
</dbReference>
<evidence type="ECO:0000259" key="4">
    <source>
        <dbReference type="PROSITE" id="PS00624"/>
    </source>
</evidence>
<keyword evidence="3" id="KW-0732">Signal</keyword>
<name>A0AAJ7DXW3_9HYME</name>
<dbReference type="Pfam" id="PF05199">
    <property type="entry name" value="GMC_oxred_C"/>
    <property type="match status" value="1"/>
</dbReference>
<dbReference type="InterPro" id="IPR012132">
    <property type="entry name" value="GMC_OxRdtase"/>
</dbReference>
<dbReference type="Gene3D" id="3.50.50.60">
    <property type="entry name" value="FAD/NAD(P)-binding domain"/>
    <property type="match status" value="2"/>
</dbReference>
<dbReference type="SUPFAM" id="SSF54373">
    <property type="entry name" value="FAD-linked reductases, C-terminal domain"/>
    <property type="match status" value="1"/>
</dbReference>
<dbReference type="PROSITE" id="PS00624">
    <property type="entry name" value="GMC_OXRED_2"/>
    <property type="match status" value="1"/>
</dbReference>
<dbReference type="Pfam" id="PF00732">
    <property type="entry name" value="GMC_oxred_N"/>
    <property type="match status" value="1"/>
</dbReference>
<protein>
    <submittedName>
        <fullName evidence="6">Neither inactivation nor afterpotential protein G</fullName>
    </submittedName>
</protein>
<sequence>MWNYLIFSGLFAIVSLLLTQNLKRPISIVDRGKTRYDYVIVGAGTAGCVMASRLSANSNTTVLLVEAGGYFGWLSTIPIAAPILQKSYMDWAYKTESQSFSSKGLLDNRQNIPRGKGLGGSGQLNYLVHSFGRPEDYSHWPEGWSHVELQPYFHRVTKLVRARAALVKEDLARAMREAANSLWGSGASFAEAQTTLYKGARWSTYHSHLRAAWDRANLHILVDTTVTRVSDLLSLRAIACPPHLRKTTVEYTTLTPFASLELKILLDKENKIVGVEVQYEDGLSEEIEATEEVILCAGAIGTPHLLMISGIGPRDQLDKFKIPVQLDVPAVGKNYIDHFNMPVYVQLKSPVSITLKKLQSISTIVQYFLFGTGLLASNGIMGIARVNDSAVLLAGIASTDEKLLKIISNYRTKTFRSLFPSYADPMRHGFIFMSNCLQPKSRGNITLGSNSIFDRPIIEPAFLERYEDVACTINAIRLGLSIIRTPLFRKFGAEVHVPDIEECQDLVQDYRDDAFAECVIRVAGLTSHHPTGTCKMGNSDEDGVVDEFLRVHGIQGLRIVDASVLPIPVSGMPNSVIIVLAERLAGIILQSSKFKR</sequence>
<dbReference type="RefSeq" id="XP_011500444.1">
    <property type="nucleotide sequence ID" value="XM_011502142.1"/>
</dbReference>
<dbReference type="PIRSF" id="PIRSF000137">
    <property type="entry name" value="Alcohol_oxidase"/>
    <property type="match status" value="1"/>
</dbReference>
<comment type="similarity">
    <text evidence="1">Belongs to the GMC oxidoreductase family.</text>
</comment>
<reference evidence="6" key="1">
    <citation type="submission" date="2025-08" db="UniProtKB">
        <authorList>
            <consortium name="RefSeq"/>
        </authorList>
    </citation>
    <scope>IDENTIFICATION</scope>
</reference>
<evidence type="ECO:0000313" key="6">
    <source>
        <dbReference type="RefSeq" id="XP_011500444.1"/>
    </source>
</evidence>
<keyword evidence="5" id="KW-1185">Reference proteome</keyword>
<dbReference type="GO" id="GO:0016614">
    <property type="term" value="F:oxidoreductase activity, acting on CH-OH group of donors"/>
    <property type="evidence" value="ECO:0007669"/>
    <property type="project" value="InterPro"/>
</dbReference>
<dbReference type="GeneID" id="105364255"/>
<dbReference type="PANTHER" id="PTHR11552">
    <property type="entry name" value="GLUCOSE-METHANOL-CHOLINE GMC OXIDOREDUCTASE"/>
    <property type="match status" value="1"/>
</dbReference>
<comment type="cofactor">
    <cofactor evidence="2">
        <name>FAD</name>
        <dbReference type="ChEBI" id="CHEBI:57692"/>
    </cofactor>
</comment>
<dbReference type="CTD" id="41369"/>
<dbReference type="KEGG" id="csol:105364255"/>
<feature type="signal peptide" evidence="3">
    <location>
        <begin position="1"/>
        <end position="19"/>
    </location>
</feature>
<evidence type="ECO:0000256" key="2">
    <source>
        <dbReference type="PIRSR" id="PIRSR000137-2"/>
    </source>
</evidence>
<keyword evidence="2" id="KW-0274">FAD</keyword>